<evidence type="ECO:0000259" key="1">
    <source>
        <dbReference type="PROSITE" id="PS51819"/>
    </source>
</evidence>
<reference evidence="3" key="1">
    <citation type="journal article" date="2019" name="Int. J. Syst. Evol. Microbiol.">
        <title>The Global Catalogue of Microorganisms (GCM) 10K type strain sequencing project: providing services to taxonomists for standard genome sequencing and annotation.</title>
        <authorList>
            <consortium name="The Broad Institute Genomics Platform"/>
            <consortium name="The Broad Institute Genome Sequencing Center for Infectious Disease"/>
            <person name="Wu L."/>
            <person name="Ma J."/>
        </authorList>
    </citation>
    <scope>NUCLEOTIDE SEQUENCE [LARGE SCALE GENOMIC DNA]</scope>
    <source>
        <strain evidence="3">CGMCC 4.7241</strain>
    </source>
</reference>
<feature type="domain" description="VOC" evidence="1">
    <location>
        <begin position="3"/>
        <end position="117"/>
    </location>
</feature>
<dbReference type="SUPFAM" id="SSF54593">
    <property type="entry name" value="Glyoxalase/Bleomycin resistance protein/Dihydroxybiphenyl dioxygenase"/>
    <property type="match status" value="1"/>
</dbReference>
<dbReference type="PROSITE" id="PS51819">
    <property type="entry name" value="VOC"/>
    <property type="match status" value="1"/>
</dbReference>
<name>A0ABV7YMH3_9ACTN</name>
<dbReference type="InterPro" id="IPR052164">
    <property type="entry name" value="Anthracycline_SecMetBiosynth"/>
</dbReference>
<organism evidence="2 3">
    <name type="scientific">Tenggerimyces flavus</name>
    <dbReference type="NCBI Taxonomy" id="1708749"/>
    <lineage>
        <taxon>Bacteria</taxon>
        <taxon>Bacillati</taxon>
        <taxon>Actinomycetota</taxon>
        <taxon>Actinomycetes</taxon>
        <taxon>Propionibacteriales</taxon>
        <taxon>Nocardioidaceae</taxon>
        <taxon>Tenggerimyces</taxon>
    </lineage>
</organism>
<proteinExistence type="predicted"/>
<evidence type="ECO:0000313" key="3">
    <source>
        <dbReference type="Proteomes" id="UP001595699"/>
    </source>
</evidence>
<dbReference type="Pfam" id="PF00903">
    <property type="entry name" value="Glyoxalase"/>
    <property type="match status" value="1"/>
</dbReference>
<dbReference type="InterPro" id="IPR004360">
    <property type="entry name" value="Glyas_Fos-R_dOase_dom"/>
</dbReference>
<dbReference type="PANTHER" id="PTHR33993:SF2">
    <property type="entry name" value="VOC DOMAIN-CONTAINING PROTEIN"/>
    <property type="match status" value="1"/>
</dbReference>
<keyword evidence="3" id="KW-1185">Reference proteome</keyword>
<dbReference type="RefSeq" id="WP_205117537.1">
    <property type="nucleotide sequence ID" value="NZ_JAFBCM010000001.1"/>
</dbReference>
<evidence type="ECO:0000313" key="2">
    <source>
        <dbReference type="EMBL" id="MFC3766247.1"/>
    </source>
</evidence>
<sequence>MSSVAWFEIQVPDLEQGKQFYGAVFGWTFQPYGEGFEAAVDASGTWVGGLDAASGDASPAGRHVRIYFNTDELEALLDRVPKAGGKVVIPRTFISEDQGWFATMEDPSGIHISFLTSKPAA</sequence>
<comment type="caution">
    <text evidence="2">The sequence shown here is derived from an EMBL/GenBank/DDBJ whole genome shotgun (WGS) entry which is preliminary data.</text>
</comment>
<dbReference type="CDD" id="cd07247">
    <property type="entry name" value="SgaA_N_like"/>
    <property type="match status" value="1"/>
</dbReference>
<dbReference type="InterPro" id="IPR037523">
    <property type="entry name" value="VOC_core"/>
</dbReference>
<accession>A0ABV7YMH3</accession>
<protein>
    <submittedName>
        <fullName evidence="2">VOC family protein</fullName>
    </submittedName>
</protein>
<dbReference type="InterPro" id="IPR029068">
    <property type="entry name" value="Glyas_Bleomycin-R_OHBP_Dase"/>
</dbReference>
<dbReference type="Proteomes" id="UP001595699">
    <property type="component" value="Unassembled WGS sequence"/>
</dbReference>
<gene>
    <name evidence="2" type="ORF">ACFOUW_35845</name>
</gene>
<dbReference type="Gene3D" id="3.10.180.10">
    <property type="entry name" value="2,3-Dihydroxybiphenyl 1,2-Dioxygenase, domain 1"/>
    <property type="match status" value="1"/>
</dbReference>
<dbReference type="PANTHER" id="PTHR33993">
    <property type="entry name" value="GLYOXALASE-RELATED"/>
    <property type="match status" value="1"/>
</dbReference>
<dbReference type="EMBL" id="JBHRZH010000050">
    <property type="protein sequence ID" value="MFC3766247.1"/>
    <property type="molecule type" value="Genomic_DNA"/>
</dbReference>